<dbReference type="InterPro" id="IPR029063">
    <property type="entry name" value="SAM-dependent_MTases_sf"/>
</dbReference>
<dbReference type="Gene3D" id="3.40.50.150">
    <property type="entry name" value="Vaccinia Virus protein VP39"/>
    <property type="match status" value="1"/>
</dbReference>
<dbReference type="Proteomes" id="UP000326877">
    <property type="component" value="Unassembled WGS sequence"/>
</dbReference>
<evidence type="ECO:0008006" key="2">
    <source>
        <dbReference type="Google" id="ProtNLM"/>
    </source>
</evidence>
<name>A0A5N7CR09_PETAA</name>
<reference evidence="1" key="1">
    <citation type="submission" date="2019-04" db="EMBL/GenBank/DDBJ databases">
        <title>Friends and foes A comparative genomics studyof 23 Aspergillus species from section Flavi.</title>
        <authorList>
            <consortium name="DOE Joint Genome Institute"/>
            <person name="Kjaerbolling I."/>
            <person name="Vesth T."/>
            <person name="Frisvad J.C."/>
            <person name="Nybo J.L."/>
            <person name="Theobald S."/>
            <person name="Kildgaard S."/>
            <person name="Isbrandt T."/>
            <person name="Kuo A."/>
            <person name="Sato A."/>
            <person name="Lyhne E.K."/>
            <person name="Kogle M.E."/>
            <person name="Wiebenga A."/>
            <person name="Kun R.S."/>
            <person name="Lubbers R.J."/>
            <person name="Makela M.R."/>
            <person name="Barry K."/>
            <person name="Chovatia M."/>
            <person name="Clum A."/>
            <person name="Daum C."/>
            <person name="Haridas S."/>
            <person name="He G."/>
            <person name="LaButti K."/>
            <person name="Lipzen A."/>
            <person name="Mondo S."/>
            <person name="Riley R."/>
            <person name="Salamov A."/>
            <person name="Simmons B.A."/>
            <person name="Magnuson J.K."/>
            <person name="Henrissat B."/>
            <person name="Mortensen U.H."/>
            <person name="Larsen T.O."/>
            <person name="Devries R.P."/>
            <person name="Grigoriev I.V."/>
            <person name="Machida M."/>
            <person name="Baker S.E."/>
            <person name="Andersen M.R."/>
        </authorList>
    </citation>
    <scope>NUCLEOTIDE SEQUENCE [LARGE SCALE GENOMIC DNA]</scope>
    <source>
        <strain evidence="1">IBT 14317</strain>
    </source>
</reference>
<accession>A0A5N7CR09</accession>
<sequence>MNREIFTPSELDYIFGKMLFLGINDWSRYFTTAAEALRPGGIIEHQDLDWKFYRFWTSECLSDGWEWHRAVVAGTEHAGLSTRAGSDAAKFMRDAGLEVLSIQTFEFSFVPSSKTPESQAMRRYVQAKLIPNYPELLRKMLGARGIVGDKLEELAKDCLRDLSSEPGVHQKYTVTIARKL</sequence>
<dbReference type="EMBL" id="ML735214">
    <property type="protein sequence ID" value="KAE8396636.1"/>
    <property type="molecule type" value="Genomic_DNA"/>
</dbReference>
<dbReference type="AlphaFoldDB" id="A0A5N7CR09"/>
<proteinExistence type="predicted"/>
<dbReference type="OrthoDB" id="10017101at2759"/>
<dbReference type="SUPFAM" id="SSF53335">
    <property type="entry name" value="S-adenosyl-L-methionine-dependent methyltransferases"/>
    <property type="match status" value="1"/>
</dbReference>
<organism evidence="1">
    <name type="scientific">Petromyces alliaceus</name>
    <name type="common">Aspergillus alliaceus</name>
    <dbReference type="NCBI Taxonomy" id="209559"/>
    <lineage>
        <taxon>Eukaryota</taxon>
        <taxon>Fungi</taxon>
        <taxon>Dikarya</taxon>
        <taxon>Ascomycota</taxon>
        <taxon>Pezizomycotina</taxon>
        <taxon>Eurotiomycetes</taxon>
        <taxon>Eurotiomycetidae</taxon>
        <taxon>Eurotiales</taxon>
        <taxon>Aspergillaceae</taxon>
        <taxon>Aspergillus</taxon>
        <taxon>Aspergillus subgen. Circumdati</taxon>
    </lineage>
</organism>
<evidence type="ECO:0000313" key="1">
    <source>
        <dbReference type="EMBL" id="KAE8396636.1"/>
    </source>
</evidence>
<gene>
    <name evidence="1" type="ORF">BDV23DRAFT_177632</name>
</gene>
<protein>
    <recommendedName>
        <fullName evidence="2">Methyltransferase domain-containing protein</fullName>
    </recommendedName>
</protein>